<proteinExistence type="predicted"/>
<sequence length="324" mass="37566">MPQFLDLPREIRDMIYIAIITAERPRPILGEAHWLFRFRKVFESSASSYGEYGCAYALEQKPTTCANFLRCSRQIYAEMSEAIRIARRKGRVSVKLDCVAEDESFHYFTWLAIPFVKTSVSVDEPKSRIIPGWADRMMEKYLTCPHRMLSSGCLSCPSSTTLIEKLWVDIRLIGDRSAKWIRNNNRPDRTSWAVCAAVKRLLLHGPDFQSIKDSRNTIEVDELILNVVTPSNVPNENYLAEDFPTDMTSDGLVHPRTVAKELVDVWNKIWGAADFRGGFYYILIERIKRVRVCINEETWRVRELRLELERGQAERRRIAARAGW</sequence>
<evidence type="ECO:0000313" key="1">
    <source>
        <dbReference type="EMBL" id="KAF2469663.1"/>
    </source>
</evidence>
<protein>
    <submittedName>
        <fullName evidence="1">Uncharacterized protein</fullName>
    </submittedName>
</protein>
<name>A0ACB6QRQ7_9PLEO</name>
<evidence type="ECO:0000313" key="2">
    <source>
        <dbReference type="Proteomes" id="UP000799755"/>
    </source>
</evidence>
<organism evidence="1 2">
    <name type="scientific">Lindgomyces ingoldianus</name>
    <dbReference type="NCBI Taxonomy" id="673940"/>
    <lineage>
        <taxon>Eukaryota</taxon>
        <taxon>Fungi</taxon>
        <taxon>Dikarya</taxon>
        <taxon>Ascomycota</taxon>
        <taxon>Pezizomycotina</taxon>
        <taxon>Dothideomycetes</taxon>
        <taxon>Pleosporomycetidae</taxon>
        <taxon>Pleosporales</taxon>
        <taxon>Lindgomycetaceae</taxon>
        <taxon>Lindgomyces</taxon>
    </lineage>
</organism>
<reference evidence="1" key="1">
    <citation type="journal article" date="2020" name="Stud. Mycol.">
        <title>101 Dothideomycetes genomes: a test case for predicting lifestyles and emergence of pathogens.</title>
        <authorList>
            <person name="Haridas S."/>
            <person name="Albert R."/>
            <person name="Binder M."/>
            <person name="Bloem J."/>
            <person name="Labutti K."/>
            <person name="Salamov A."/>
            <person name="Andreopoulos B."/>
            <person name="Baker S."/>
            <person name="Barry K."/>
            <person name="Bills G."/>
            <person name="Bluhm B."/>
            <person name="Cannon C."/>
            <person name="Castanera R."/>
            <person name="Culley D."/>
            <person name="Daum C."/>
            <person name="Ezra D."/>
            <person name="Gonzalez J."/>
            <person name="Henrissat B."/>
            <person name="Kuo A."/>
            <person name="Liang C."/>
            <person name="Lipzen A."/>
            <person name="Lutzoni F."/>
            <person name="Magnuson J."/>
            <person name="Mondo S."/>
            <person name="Nolan M."/>
            <person name="Ohm R."/>
            <person name="Pangilinan J."/>
            <person name="Park H.-J."/>
            <person name="Ramirez L."/>
            <person name="Alfaro M."/>
            <person name="Sun H."/>
            <person name="Tritt A."/>
            <person name="Yoshinaga Y."/>
            <person name="Zwiers L.-H."/>
            <person name="Turgeon B."/>
            <person name="Goodwin S."/>
            <person name="Spatafora J."/>
            <person name="Crous P."/>
            <person name="Grigoriev I."/>
        </authorList>
    </citation>
    <scope>NUCLEOTIDE SEQUENCE</scope>
    <source>
        <strain evidence="1">ATCC 200398</strain>
    </source>
</reference>
<dbReference type="Proteomes" id="UP000799755">
    <property type="component" value="Unassembled WGS sequence"/>
</dbReference>
<accession>A0ACB6QRQ7</accession>
<gene>
    <name evidence="1" type="ORF">BDR25DRAFT_304376</name>
</gene>
<dbReference type="EMBL" id="MU003511">
    <property type="protein sequence ID" value="KAF2469663.1"/>
    <property type="molecule type" value="Genomic_DNA"/>
</dbReference>
<comment type="caution">
    <text evidence="1">The sequence shown here is derived from an EMBL/GenBank/DDBJ whole genome shotgun (WGS) entry which is preliminary data.</text>
</comment>
<keyword evidence="2" id="KW-1185">Reference proteome</keyword>